<proteinExistence type="predicted"/>
<reference evidence="5" key="1">
    <citation type="submission" date="2020-08" db="EMBL/GenBank/DDBJ databases">
        <title>Genome public.</title>
        <authorList>
            <person name="Liu C."/>
            <person name="Sun Q."/>
        </authorList>
    </citation>
    <scope>NUCLEOTIDE SEQUENCE</scope>
    <source>
        <strain evidence="5">NSJ-15</strain>
    </source>
</reference>
<protein>
    <submittedName>
        <fullName evidence="5">LacI family DNA-binding transcriptional regulator</fullName>
    </submittedName>
</protein>
<evidence type="ECO:0000256" key="3">
    <source>
        <dbReference type="ARBA" id="ARBA00023163"/>
    </source>
</evidence>
<dbReference type="Pfam" id="PF00356">
    <property type="entry name" value="LacI"/>
    <property type="match status" value="1"/>
</dbReference>
<dbReference type="Pfam" id="PF13407">
    <property type="entry name" value="Peripla_BP_4"/>
    <property type="match status" value="1"/>
</dbReference>
<dbReference type="InterPro" id="IPR000843">
    <property type="entry name" value="HTH_LacI"/>
</dbReference>
<name>A0A8J6TR22_9FIRM</name>
<dbReference type="PROSITE" id="PS50932">
    <property type="entry name" value="HTH_LACI_2"/>
    <property type="match status" value="1"/>
</dbReference>
<evidence type="ECO:0000256" key="2">
    <source>
        <dbReference type="ARBA" id="ARBA00023125"/>
    </source>
</evidence>
<evidence type="ECO:0000259" key="4">
    <source>
        <dbReference type="PROSITE" id="PS50932"/>
    </source>
</evidence>
<dbReference type="Proteomes" id="UP000632659">
    <property type="component" value="Unassembled WGS sequence"/>
</dbReference>
<sequence length="344" mass="38145">MAITLEQIAKQVGVSRGTVDRALHDRPGVNKEVALRIKRVAEDLGYKPNLAGKLLSDKQYGKRLIGIIVVTENNPFYDDVVSGAKAAAEEFQEFGVSGEIRIITKYDVEEQLRVIDELVSIGASGIVMKPILSPLIDEKISELKQKGIRVVTINSDVQSSDRLAYVGCRQKKSGMVMAELLTMLTDGREMNVAVLTGTKRNLATTRREEGFFQFLAKEGRNIKITCIHANEDDSEISYEKTKMILTKYQNLDYLCILGAGISGSIQAIKEKKGGKVPKLLVYDLIEDVKQALNEKIVKATVTQEPFQQGYLGVQTMARYLAFGQYPESDVIYTELAVIISTCLN</sequence>
<dbReference type="EMBL" id="JACRTL010000008">
    <property type="protein sequence ID" value="MBC8611814.1"/>
    <property type="molecule type" value="Genomic_DNA"/>
</dbReference>
<dbReference type="GO" id="GO:0003700">
    <property type="term" value="F:DNA-binding transcription factor activity"/>
    <property type="evidence" value="ECO:0007669"/>
    <property type="project" value="TreeGrafter"/>
</dbReference>
<dbReference type="PANTHER" id="PTHR30146:SF144">
    <property type="entry name" value="LACI-FAMILY TRANSCRIPTION REGULATOR"/>
    <property type="match status" value="1"/>
</dbReference>
<dbReference type="Gene3D" id="3.40.50.2300">
    <property type="match status" value="2"/>
</dbReference>
<evidence type="ECO:0000313" key="5">
    <source>
        <dbReference type="EMBL" id="MBC8611814.1"/>
    </source>
</evidence>
<accession>A0A8J6TR22</accession>
<evidence type="ECO:0000313" key="6">
    <source>
        <dbReference type="Proteomes" id="UP000632659"/>
    </source>
</evidence>
<comment type="caution">
    <text evidence="5">The sequence shown here is derived from an EMBL/GenBank/DDBJ whole genome shotgun (WGS) entry which is preliminary data.</text>
</comment>
<dbReference type="InterPro" id="IPR025997">
    <property type="entry name" value="SBP_2_dom"/>
</dbReference>
<dbReference type="RefSeq" id="WP_187536775.1">
    <property type="nucleotide sequence ID" value="NZ_JACRTL010000008.1"/>
</dbReference>
<dbReference type="CDD" id="cd06307">
    <property type="entry name" value="PBP1_sugar_binding"/>
    <property type="match status" value="1"/>
</dbReference>
<keyword evidence="6" id="KW-1185">Reference proteome</keyword>
<organism evidence="5 6">
    <name type="scientific">Massiliimalia timonensis</name>
    <dbReference type="NCBI Taxonomy" id="1987501"/>
    <lineage>
        <taxon>Bacteria</taxon>
        <taxon>Bacillati</taxon>
        <taxon>Bacillota</taxon>
        <taxon>Clostridia</taxon>
        <taxon>Eubacteriales</taxon>
        <taxon>Oscillospiraceae</taxon>
        <taxon>Massiliimalia</taxon>
    </lineage>
</organism>
<dbReference type="AlphaFoldDB" id="A0A8J6TR22"/>
<keyword evidence="1" id="KW-0805">Transcription regulation</keyword>
<dbReference type="PANTHER" id="PTHR30146">
    <property type="entry name" value="LACI-RELATED TRANSCRIPTIONAL REPRESSOR"/>
    <property type="match status" value="1"/>
</dbReference>
<evidence type="ECO:0000256" key="1">
    <source>
        <dbReference type="ARBA" id="ARBA00023015"/>
    </source>
</evidence>
<dbReference type="Gene3D" id="1.10.260.40">
    <property type="entry name" value="lambda repressor-like DNA-binding domains"/>
    <property type="match status" value="1"/>
</dbReference>
<feature type="domain" description="HTH lacI-type" evidence="4">
    <location>
        <begin position="3"/>
        <end position="57"/>
    </location>
</feature>
<dbReference type="SUPFAM" id="SSF47413">
    <property type="entry name" value="lambda repressor-like DNA-binding domains"/>
    <property type="match status" value="1"/>
</dbReference>
<dbReference type="SMART" id="SM00354">
    <property type="entry name" value="HTH_LACI"/>
    <property type="match status" value="1"/>
</dbReference>
<dbReference type="GO" id="GO:0000976">
    <property type="term" value="F:transcription cis-regulatory region binding"/>
    <property type="evidence" value="ECO:0007669"/>
    <property type="project" value="TreeGrafter"/>
</dbReference>
<gene>
    <name evidence="5" type="ORF">H8702_12005</name>
</gene>
<dbReference type="InterPro" id="IPR010982">
    <property type="entry name" value="Lambda_DNA-bd_dom_sf"/>
</dbReference>
<keyword evidence="3" id="KW-0804">Transcription</keyword>
<dbReference type="InterPro" id="IPR028082">
    <property type="entry name" value="Peripla_BP_I"/>
</dbReference>
<dbReference type="SUPFAM" id="SSF53822">
    <property type="entry name" value="Periplasmic binding protein-like I"/>
    <property type="match status" value="1"/>
</dbReference>
<dbReference type="CDD" id="cd01392">
    <property type="entry name" value="HTH_LacI"/>
    <property type="match status" value="1"/>
</dbReference>
<keyword evidence="2 5" id="KW-0238">DNA-binding</keyword>